<name>A0AAW1P198_9CHLO</name>
<proteinExistence type="predicted"/>
<keyword evidence="3" id="KW-1185">Reference proteome</keyword>
<evidence type="ECO:0008006" key="4">
    <source>
        <dbReference type="Google" id="ProtNLM"/>
    </source>
</evidence>
<gene>
    <name evidence="2" type="ORF">WJX73_009701</name>
</gene>
<dbReference type="PANTHER" id="PTHR31152">
    <property type="entry name" value="PLAC8 FAMILY PROTEIN"/>
    <property type="match status" value="1"/>
</dbReference>
<comment type="caution">
    <text evidence="2">The sequence shown here is derived from an EMBL/GenBank/DDBJ whole genome shotgun (WGS) entry which is preliminary data.</text>
</comment>
<dbReference type="PANTHER" id="PTHR31152:SF1">
    <property type="entry name" value="PLAC8 FAMILY PROTEIN"/>
    <property type="match status" value="1"/>
</dbReference>
<protein>
    <recommendedName>
        <fullName evidence="4">PLAC8 family protein</fullName>
    </recommendedName>
</protein>
<dbReference type="Proteomes" id="UP001465755">
    <property type="component" value="Unassembled WGS sequence"/>
</dbReference>
<feature type="compositionally biased region" description="Low complexity" evidence="1">
    <location>
        <begin position="220"/>
        <end position="253"/>
    </location>
</feature>
<dbReference type="EMBL" id="JALJOQ010000069">
    <property type="protein sequence ID" value="KAK9802708.1"/>
    <property type="molecule type" value="Genomic_DNA"/>
</dbReference>
<feature type="compositionally biased region" description="Pro residues" evidence="1">
    <location>
        <begin position="204"/>
        <end position="219"/>
    </location>
</feature>
<dbReference type="AlphaFoldDB" id="A0AAW1P198"/>
<evidence type="ECO:0000313" key="3">
    <source>
        <dbReference type="Proteomes" id="UP001465755"/>
    </source>
</evidence>
<evidence type="ECO:0000313" key="2">
    <source>
        <dbReference type="EMBL" id="KAK9802708.1"/>
    </source>
</evidence>
<feature type="region of interest" description="Disordered" evidence="1">
    <location>
        <begin position="183"/>
        <end position="275"/>
    </location>
</feature>
<accession>A0AAW1P198</accession>
<organism evidence="2 3">
    <name type="scientific">Symbiochloris irregularis</name>
    <dbReference type="NCBI Taxonomy" id="706552"/>
    <lineage>
        <taxon>Eukaryota</taxon>
        <taxon>Viridiplantae</taxon>
        <taxon>Chlorophyta</taxon>
        <taxon>core chlorophytes</taxon>
        <taxon>Trebouxiophyceae</taxon>
        <taxon>Trebouxiales</taxon>
        <taxon>Trebouxiaceae</taxon>
        <taxon>Symbiochloris</taxon>
    </lineage>
</organism>
<sequence length="275" mass="30258">MMGQRSNFKQQKYNQFETRKSQYSHTWHTDLMHATCADPCYCILALICPPCVSYDVRKKALYNDMTRYVCCNGDCPCSGRMGEQSCPELCLCAEVWFCFTQSVASTRWMLQDEMHISNTSCDNCLIGTMICCQYLACCVNIAACIAGIPDLDAAADAIDLLAQAIWCTVCACMQTQHRVQIKQRDANPGMVRPPMNPYQAPAPQAMPPPGVQGPVPPYGPNQGYPQGGYQQQGYGQQGPSYGQQGPPYGQQGPPYGGPPQGYPAQGYPADQAMKR</sequence>
<reference evidence="2 3" key="1">
    <citation type="journal article" date="2024" name="Nat. Commun.">
        <title>Phylogenomics reveals the evolutionary origins of lichenization in chlorophyte algae.</title>
        <authorList>
            <person name="Puginier C."/>
            <person name="Libourel C."/>
            <person name="Otte J."/>
            <person name="Skaloud P."/>
            <person name="Haon M."/>
            <person name="Grisel S."/>
            <person name="Petersen M."/>
            <person name="Berrin J.G."/>
            <person name="Delaux P.M."/>
            <person name="Dal Grande F."/>
            <person name="Keller J."/>
        </authorList>
    </citation>
    <scope>NUCLEOTIDE SEQUENCE [LARGE SCALE GENOMIC DNA]</scope>
    <source>
        <strain evidence="2 3">SAG 2036</strain>
    </source>
</reference>
<evidence type="ECO:0000256" key="1">
    <source>
        <dbReference type="SAM" id="MobiDB-lite"/>
    </source>
</evidence>